<dbReference type="Proteomes" id="UP000673691">
    <property type="component" value="Unassembled WGS sequence"/>
</dbReference>
<keyword evidence="2" id="KW-1185">Reference proteome</keyword>
<evidence type="ECO:0000313" key="1">
    <source>
        <dbReference type="EMBL" id="KAG5455694.1"/>
    </source>
</evidence>
<gene>
    <name evidence="1" type="ORF">BJ554DRAFT_4798</name>
</gene>
<protein>
    <submittedName>
        <fullName evidence="1">Uncharacterized protein</fullName>
    </submittedName>
</protein>
<reference evidence="1 2" key="1">
    <citation type="journal article" name="Sci. Rep.">
        <title>Genome-scale phylogenetic analyses confirm Olpidium as the closest living zoosporic fungus to the non-flagellated, terrestrial fungi.</title>
        <authorList>
            <person name="Chang Y."/>
            <person name="Rochon D."/>
            <person name="Sekimoto S."/>
            <person name="Wang Y."/>
            <person name="Chovatia M."/>
            <person name="Sandor L."/>
            <person name="Salamov A."/>
            <person name="Grigoriev I.V."/>
            <person name="Stajich J.E."/>
            <person name="Spatafora J.W."/>
        </authorList>
    </citation>
    <scope>NUCLEOTIDE SEQUENCE [LARGE SCALE GENOMIC DNA]</scope>
    <source>
        <strain evidence="1">S191</strain>
    </source>
</reference>
<dbReference type="OrthoDB" id="440676at2759"/>
<dbReference type="AlphaFoldDB" id="A0A8H8DE99"/>
<comment type="caution">
    <text evidence="1">The sequence shown here is derived from an EMBL/GenBank/DDBJ whole genome shotgun (WGS) entry which is preliminary data.</text>
</comment>
<evidence type="ECO:0000313" key="2">
    <source>
        <dbReference type="Proteomes" id="UP000673691"/>
    </source>
</evidence>
<accession>A0A8H8DE99</accession>
<sequence length="177" mass="20320">MFLTATPKQEQKPAKGTHDLTHIRMFVLNDPKLILLYERFQPFHVKADAELAPYNRFEHALPEGFEDLFLVAKPDARDARPAVAQECAEELLKADLAEMKRRGERHGLCKLVRTRGRKLHCQPDLRLLVQEGGVVDAKVPRSDLEAQGISVKLLQFTEDYRPPYWGNWVFPASQITF</sequence>
<name>A0A8H8DE99_9FUNG</name>
<dbReference type="EMBL" id="JAEFCI010012937">
    <property type="protein sequence ID" value="KAG5455694.1"/>
    <property type="molecule type" value="Genomic_DNA"/>
</dbReference>
<proteinExistence type="predicted"/>
<organism evidence="1 2">
    <name type="scientific">Olpidium bornovanus</name>
    <dbReference type="NCBI Taxonomy" id="278681"/>
    <lineage>
        <taxon>Eukaryota</taxon>
        <taxon>Fungi</taxon>
        <taxon>Fungi incertae sedis</taxon>
        <taxon>Olpidiomycota</taxon>
        <taxon>Olpidiomycotina</taxon>
        <taxon>Olpidiomycetes</taxon>
        <taxon>Olpidiales</taxon>
        <taxon>Olpidiaceae</taxon>
        <taxon>Olpidium</taxon>
    </lineage>
</organism>